<feature type="compositionally biased region" description="Basic and acidic residues" evidence="1">
    <location>
        <begin position="59"/>
        <end position="68"/>
    </location>
</feature>
<organism evidence="2 3">
    <name type="scientific">Candidatus Magasanikbacteria bacterium CG11_big_fil_rev_8_21_14_0_20_43_7</name>
    <dbReference type="NCBI Taxonomy" id="1974654"/>
    <lineage>
        <taxon>Bacteria</taxon>
        <taxon>Candidatus Magasanikiibacteriota</taxon>
    </lineage>
</organism>
<sequence>MEGIKPSRDARSELKEGTGSGGHEDYPGGGSDYPHHKEPGFVSVDEIPDTNGMTPEEVLLEKEEAERE</sequence>
<evidence type="ECO:0000256" key="1">
    <source>
        <dbReference type="SAM" id="MobiDB-lite"/>
    </source>
</evidence>
<comment type="caution">
    <text evidence="2">The sequence shown here is derived from an EMBL/GenBank/DDBJ whole genome shotgun (WGS) entry which is preliminary data.</text>
</comment>
<dbReference type="EMBL" id="PCWM01000022">
    <property type="protein sequence ID" value="PIR03269.1"/>
    <property type="molecule type" value="Genomic_DNA"/>
</dbReference>
<dbReference type="AlphaFoldDB" id="A0A2H0N2Z2"/>
<feature type="compositionally biased region" description="Basic and acidic residues" evidence="1">
    <location>
        <begin position="1"/>
        <end position="26"/>
    </location>
</feature>
<evidence type="ECO:0000313" key="2">
    <source>
        <dbReference type="EMBL" id="PIR03269.1"/>
    </source>
</evidence>
<dbReference type="Proteomes" id="UP000229782">
    <property type="component" value="Unassembled WGS sequence"/>
</dbReference>
<proteinExistence type="predicted"/>
<protein>
    <submittedName>
        <fullName evidence="2">Uncharacterized protein</fullName>
    </submittedName>
</protein>
<feature type="region of interest" description="Disordered" evidence="1">
    <location>
        <begin position="1"/>
        <end position="68"/>
    </location>
</feature>
<gene>
    <name evidence="2" type="ORF">COV60_01195</name>
</gene>
<accession>A0A2H0N2Z2</accession>
<evidence type="ECO:0000313" key="3">
    <source>
        <dbReference type="Proteomes" id="UP000229782"/>
    </source>
</evidence>
<name>A0A2H0N2Z2_9BACT</name>
<reference evidence="2 3" key="1">
    <citation type="submission" date="2017-09" db="EMBL/GenBank/DDBJ databases">
        <title>Depth-based differentiation of microbial function through sediment-hosted aquifers and enrichment of novel symbionts in the deep terrestrial subsurface.</title>
        <authorList>
            <person name="Probst A.J."/>
            <person name="Ladd B."/>
            <person name="Jarett J.K."/>
            <person name="Geller-Mcgrath D.E."/>
            <person name="Sieber C.M."/>
            <person name="Emerson J.B."/>
            <person name="Anantharaman K."/>
            <person name="Thomas B.C."/>
            <person name="Malmstrom R."/>
            <person name="Stieglmeier M."/>
            <person name="Klingl A."/>
            <person name="Woyke T."/>
            <person name="Ryan C.M."/>
            <person name="Banfield J.F."/>
        </authorList>
    </citation>
    <scope>NUCLEOTIDE SEQUENCE [LARGE SCALE GENOMIC DNA]</scope>
    <source>
        <strain evidence="2">CG11_big_fil_rev_8_21_14_0_20_43_7</strain>
    </source>
</reference>